<dbReference type="InterPro" id="IPR013022">
    <property type="entry name" value="Xyl_isomerase-like_TIM-brl"/>
</dbReference>
<keyword evidence="2" id="KW-0413">Isomerase</keyword>
<dbReference type="OrthoDB" id="5182842at2"/>
<dbReference type="Gene3D" id="3.20.20.150">
    <property type="entry name" value="Divalent-metal-dependent TIM barrel enzymes"/>
    <property type="match status" value="1"/>
</dbReference>
<dbReference type="Pfam" id="PF01261">
    <property type="entry name" value="AP_endonuc_2"/>
    <property type="match status" value="1"/>
</dbReference>
<organism evidence="2 3">
    <name type="scientific">Kribbella rubisoli</name>
    <dbReference type="NCBI Taxonomy" id="3075929"/>
    <lineage>
        <taxon>Bacteria</taxon>
        <taxon>Bacillati</taxon>
        <taxon>Actinomycetota</taxon>
        <taxon>Actinomycetes</taxon>
        <taxon>Propionibacteriales</taxon>
        <taxon>Kribbellaceae</taxon>
        <taxon>Kribbella</taxon>
    </lineage>
</organism>
<protein>
    <submittedName>
        <fullName evidence="2">Sugar phosphate isomerase/epimerase</fullName>
    </submittedName>
</protein>
<keyword evidence="3" id="KW-1185">Reference proteome</keyword>
<dbReference type="Proteomes" id="UP000292027">
    <property type="component" value="Unassembled WGS sequence"/>
</dbReference>
<dbReference type="PANTHER" id="PTHR12110:SF41">
    <property type="entry name" value="INOSOSE DEHYDRATASE"/>
    <property type="match status" value="1"/>
</dbReference>
<dbReference type="RefSeq" id="WP_130447830.1">
    <property type="nucleotide sequence ID" value="NZ_SHKR01000015.1"/>
</dbReference>
<dbReference type="AlphaFoldDB" id="A0A4Q7WMX9"/>
<dbReference type="GO" id="GO:0016853">
    <property type="term" value="F:isomerase activity"/>
    <property type="evidence" value="ECO:0007669"/>
    <property type="project" value="UniProtKB-KW"/>
</dbReference>
<name>A0A4Q7WMX9_9ACTN</name>
<reference evidence="2 3" key="1">
    <citation type="journal article" date="2015" name="Stand. Genomic Sci.">
        <title>Genomic Encyclopedia of Bacterial and Archaeal Type Strains, Phase III: the genomes of soil and plant-associated and newly described type strains.</title>
        <authorList>
            <person name="Whitman W.B."/>
            <person name="Woyke T."/>
            <person name="Klenk H.P."/>
            <person name="Zhou Y."/>
            <person name="Lilburn T.G."/>
            <person name="Beck B.J."/>
            <person name="De Vos P."/>
            <person name="Vandamme P."/>
            <person name="Eisen J.A."/>
            <person name="Garrity G."/>
            <person name="Hugenholtz P."/>
            <person name="Kyrpides N.C."/>
        </authorList>
    </citation>
    <scope>NUCLEOTIDE SEQUENCE [LARGE SCALE GENOMIC DNA]</scope>
    <source>
        <strain evidence="2 3">VKM Ac-2540</strain>
    </source>
</reference>
<comment type="caution">
    <text evidence="2">The sequence shown here is derived from an EMBL/GenBank/DDBJ whole genome shotgun (WGS) entry which is preliminary data.</text>
</comment>
<gene>
    <name evidence="2" type="ORF">EV645_6546</name>
</gene>
<dbReference type="PANTHER" id="PTHR12110">
    <property type="entry name" value="HYDROXYPYRUVATE ISOMERASE"/>
    <property type="match status" value="1"/>
</dbReference>
<feature type="domain" description="Xylose isomerase-like TIM barrel" evidence="1">
    <location>
        <begin position="25"/>
        <end position="210"/>
    </location>
</feature>
<sequence>MPTTNPLGAQLYTLRDYPADRTARFAALAAAGYGAVEQPRDDSVPAEQLRAELDAAGLTVSSIHAKPAEGFAEAVATARALGTDTVIQSIGNRDVWTDVDAVRGYARELGELSRRLADEGIRFGYHNHQFELAELEGRTALEIFADELPAGMILEIDTYWAAVGGQDVPTLLDRLGDRVRLLHLKDGPARDSVAPMTALGAGTLPVADIIAACPSAEWHIVELDACATDVLSALVDSADWLFDNGLADRNVTA</sequence>
<dbReference type="SUPFAM" id="SSF51658">
    <property type="entry name" value="Xylose isomerase-like"/>
    <property type="match status" value="1"/>
</dbReference>
<evidence type="ECO:0000313" key="3">
    <source>
        <dbReference type="Proteomes" id="UP000292027"/>
    </source>
</evidence>
<evidence type="ECO:0000259" key="1">
    <source>
        <dbReference type="Pfam" id="PF01261"/>
    </source>
</evidence>
<evidence type="ECO:0000313" key="2">
    <source>
        <dbReference type="EMBL" id="RZU11380.1"/>
    </source>
</evidence>
<dbReference type="EMBL" id="SHKR01000015">
    <property type="protein sequence ID" value="RZU11380.1"/>
    <property type="molecule type" value="Genomic_DNA"/>
</dbReference>
<dbReference type="InterPro" id="IPR036237">
    <property type="entry name" value="Xyl_isomerase-like_sf"/>
</dbReference>
<proteinExistence type="predicted"/>
<dbReference type="InterPro" id="IPR050312">
    <property type="entry name" value="IolE/XylAMocC-like"/>
</dbReference>
<accession>A0A4Q7WMX9</accession>